<reference evidence="2 3" key="1">
    <citation type="submission" date="2020-12" db="EMBL/GenBank/DDBJ databases">
        <title>FDA dAtabase for Regulatory Grade micrObial Sequences (FDA-ARGOS): Supporting development and validation of Infectious Disease Dx tests.</title>
        <authorList>
            <person name="Nelson B."/>
            <person name="Plummer A."/>
            <person name="Tallon L."/>
            <person name="Sadzewicz L."/>
            <person name="Zhao X."/>
            <person name="Boylan J."/>
            <person name="Ott S."/>
            <person name="Bowen H."/>
            <person name="Vavikolanu K."/>
            <person name="Mehta A."/>
            <person name="Aluvathingal J."/>
            <person name="Nadendla S."/>
            <person name="Myers T."/>
            <person name="Yan Y."/>
            <person name="Sichtig H."/>
        </authorList>
    </citation>
    <scope>NUCLEOTIDE SEQUENCE [LARGE SCALE GENOMIC DNA]</scope>
    <source>
        <strain evidence="2 3">FDAARGOS_899</strain>
    </source>
</reference>
<evidence type="ECO:0000256" key="1">
    <source>
        <dbReference type="SAM" id="Coils"/>
    </source>
</evidence>
<accession>A0A7T2U929</accession>
<dbReference type="KEGG" id="bhg:I6G56_20240"/>
<keyword evidence="1" id="KW-0175">Coiled coil</keyword>
<evidence type="ECO:0000313" key="3">
    <source>
        <dbReference type="Proteomes" id="UP000594943"/>
    </source>
</evidence>
<protein>
    <submittedName>
        <fullName evidence="2">Uncharacterized protein</fullName>
    </submittedName>
</protein>
<gene>
    <name evidence="2" type="ORF">I6G56_20240</name>
</gene>
<proteinExistence type="predicted"/>
<organism evidence="2 3">
    <name type="scientific">Burkholderia humptydooensis</name>
    <dbReference type="NCBI Taxonomy" id="430531"/>
    <lineage>
        <taxon>Bacteria</taxon>
        <taxon>Pseudomonadati</taxon>
        <taxon>Pseudomonadota</taxon>
        <taxon>Betaproteobacteria</taxon>
        <taxon>Burkholderiales</taxon>
        <taxon>Burkholderiaceae</taxon>
        <taxon>Burkholderia</taxon>
        <taxon>pseudomallei group</taxon>
    </lineage>
</organism>
<dbReference type="EMBL" id="CP065687">
    <property type="protein sequence ID" value="QPS47883.1"/>
    <property type="molecule type" value="Genomic_DNA"/>
</dbReference>
<sequence length="271" mass="31145">MDVLARRAKRDDAEKIMIEGIDHAVNLIREQQEEIGILEKSLERVQAKKDEFRAATERLDALMNDKRDELIASAREGREPDYREIDAQLAQVRDVLAQYADEQVNVPAAIASIESMLSDAKDKADAVLRAAQKFVSRHYRAEYDKAHQAYVDFLNSEEFLAKLENMRAMFWLYRVYEDCHSSITYSEAVDPDNVDRYLEGIKHAGGKGVLNQDRTRIVYRDHLKPLEESGITKPDRYNDPNPNPAEVHMAKCIYDEFQKSKVDAESVTVNH</sequence>
<evidence type="ECO:0000313" key="2">
    <source>
        <dbReference type="EMBL" id="QPS47883.1"/>
    </source>
</evidence>
<dbReference type="Proteomes" id="UP000594943">
    <property type="component" value="Chromosome 2"/>
</dbReference>
<feature type="coiled-coil region" evidence="1">
    <location>
        <begin position="28"/>
        <end position="102"/>
    </location>
</feature>
<name>A0A7T2U929_9BURK</name>
<dbReference type="AlphaFoldDB" id="A0A7T2U929"/>